<evidence type="ECO:0000313" key="12">
    <source>
        <dbReference type="EMBL" id="CAB4323318.1"/>
    </source>
</evidence>
<dbReference type="InterPro" id="IPR005474">
    <property type="entry name" value="Transketolase_N"/>
</dbReference>
<comment type="similarity">
    <text evidence="3">Belongs to the transketolase family.</text>
</comment>
<evidence type="ECO:0000256" key="2">
    <source>
        <dbReference type="ARBA" id="ARBA00001964"/>
    </source>
</evidence>
<dbReference type="InterPro" id="IPR005478">
    <property type="entry name" value="Transketolase_bac-like"/>
</dbReference>
<dbReference type="Pfam" id="PF00456">
    <property type="entry name" value="Transketolase_N"/>
    <property type="match status" value="1"/>
</dbReference>
<dbReference type="InterPro" id="IPR029061">
    <property type="entry name" value="THDP-binding"/>
</dbReference>
<dbReference type="SUPFAM" id="SSF52922">
    <property type="entry name" value="TK C-terminal domain-like"/>
    <property type="match status" value="1"/>
</dbReference>
<dbReference type="InterPro" id="IPR033247">
    <property type="entry name" value="Transketolase_fam"/>
</dbReference>
<gene>
    <name evidence="12" type="ORF">UFOPK1392_01071</name>
</gene>
<comment type="subunit">
    <text evidence="4">Homodimer.</text>
</comment>
<dbReference type="AlphaFoldDB" id="A0A6J5YI89"/>
<organism evidence="12">
    <name type="scientific">freshwater metagenome</name>
    <dbReference type="NCBI Taxonomy" id="449393"/>
    <lineage>
        <taxon>unclassified sequences</taxon>
        <taxon>metagenomes</taxon>
        <taxon>ecological metagenomes</taxon>
    </lineage>
</organism>
<keyword evidence="8" id="KW-0460">Magnesium</keyword>
<dbReference type="CDD" id="cd07033">
    <property type="entry name" value="TPP_PYR_DXS_TK_like"/>
    <property type="match status" value="1"/>
</dbReference>
<reference evidence="12" key="1">
    <citation type="submission" date="2020-05" db="EMBL/GenBank/DDBJ databases">
        <authorList>
            <person name="Chiriac C."/>
            <person name="Salcher M."/>
            <person name="Ghai R."/>
            <person name="Kavagutti S V."/>
        </authorList>
    </citation>
    <scope>NUCLEOTIDE SEQUENCE</scope>
</reference>
<dbReference type="CDD" id="cd02012">
    <property type="entry name" value="TPP_TK"/>
    <property type="match status" value="1"/>
</dbReference>
<dbReference type="InterPro" id="IPR005475">
    <property type="entry name" value="Transketolase-like_Pyr-bd"/>
</dbReference>
<dbReference type="Gene3D" id="3.40.50.920">
    <property type="match status" value="1"/>
</dbReference>
<dbReference type="GO" id="GO:0046872">
    <property type="term" value="F:metal ion binding"/>
    <property type="evidence" value="ECO:0007669"/>
    <property type="project" value="UniProtKB-KW"/>
</dbReference>
<protein>
    <recommendedName>
        <fullName evidence="5">transketolase</fullName>
        <ecNumber evidence="5">2.2.1.1</ecNumber>
    </recommendedName>
</protein>
<dbReference type="PROSITE" id="PS00802">
    <property type="entry name" value="TRANSKETOLASE_2"/>
    <property type="match status" value="1"/>
</dbReference>
<evidence type="ECO:0000256" key="7">
    <source>
        <dbReference type="ARBA" id="ARBA00022723"/>
    </source>
</evidence>
<proteinExistence type="inferred from homology"/>
<dbReference type="Pfam" id="PF22613">
    <property type="entry name" value="Transketolase_C_1"/>
    <property type="match status" value="1"/>
</dbReference>
<evidence type="ECO:0000256" key="6">
    <source>
        <dbReference type="ARBA" id="ARBA00022679"/>
    </source>
</evidence>
<name>A0A6J5YI89_9ZZZZ</name>
<dbReference type="SUPFAM" id="SSF52518">
    <property type="entry name" value="Thiamin diphosphate-binding fold (THDP-binding)"/>
    <property type="match status" value="2"/>
</dbReference>
<dbReference type="FunFam" id="3.40.50.920:FF:000003">
    <property type="entry name" value="Transketolase"/>
    <property type="match status" value="1"/>
</dbReference>
<dbReference type="GO" id="GO:0004802">
    <property type="term" value="F:transketolase activity"/>
    <property type="evidence" value="ECO:0007669"/>
    <property type="project" value="UniProtKB-EC"/>
</dbReference>
<dbReference type="InterPro" id="IPR055152">
    <property type="entry name" value="Transketolase-like_C_2"/>
</dbReference>
<dbReference type="Gene3D" id="3.40.50.970">
    <property type="match status" value="2"/>
</dbReference>
<evidence type="ECO:0000256" key="4">
    <source>
        <dbReference type="ARBA" id="ARBA00011738"/>
    </source>
</evidence>
<evidence type="ECO:0000256" key="3">
    <source>
        <dbReference type="ARBA" id="ARBA00007131"/>
    </source>
</evidence>
<evidence type="ECO:0000259" key="11">
    <source>
        <dbReference type="SMART" id="SM00861"/>
    </source>
</evidence>
<dbReference type="GO" id="GO:0006098">
    <property type="term" value="P:pentose-phosphate shunt"/>
    <property type="evidence" value="ECO:0007669"/>
    <property type="project" value="TreeGrafter"/>
</dbReference>
<evidence type="ECO:0000256" key="8">
    <source>
        <dbReference type="ARBA" id="ARBA00022842"/>
    </source>
</evidence>
<dbReference type="NCBIfam" id="TIGR00232">
    <property type="entry name" value="tktlase_bact"/>
    <property type="match status" value="1"/>
</dbReference>
<evidence type="ECO:0000256" key="5">
    <source>
        <dbReference type="ARBA" id="ARBA00013152"/>
    </source>
</evidence>
<comment type="cofactor">
    <cofactor evidence="2">
        <name>thiamine diphosphate</name>
        <dbReference type="ChEBI" id="CHEBI:58937"/>
    </cofactor>
</comment>
<dbReference type="InterPro" id="IPR009014">
    <property type="entry name" value="Transketo_C/PFOR_II"/>
</dbReference>
<evidence type="ECO:0000256" key="9">
    <source>
        <dbReference type="ARBA" id="ARBA00023052"/>
    </source>
</evidence>
<dbReference type="PANTHER" id="PTHR43522">
    <property type="entry name" value="TRANSKETOLASE"/>
    <property type="match status" value="1"/>
</dbReference>
<feature type="domain" description="Transketolase-like pyrimidine-binding" evidence="11">
    <location>
        <begin position="330"/>
        <end position="500"/>
    </location>
</feature>
<comment type="cofactor">
    <cofactor evidence="1">
        <name>Mg(2+)</name>
        <dbReference type="ChEBI" id="CHEBI:18420"/>
    </cofactor>
</comment>
<sequence length="635" mass="67814">MDAPQRANSGHPGTAMALAPLAYTLFTRIMKYDASAPSWPDRDRFVLSGGHASILQYAMLHLTGFGLELSDLQDFRQWGSLTPGHPEVHHTPGVEVTTGPLGQGFANAVGMALAEHSLRATFGSELFDHRTFVICGDGDLEEGLSHEAASLAGHLGLGKLVAIYDDNHISIDGPTELALSDDAAARFRSYGWNVVEAGEIAEDVDALEAAIRSAMVVEDRPSLLILRSHIGYPSPSYTDTAHAHGNPLGAEEITATKALLGMPDEPFWEPAEVVDHMRVAGERGASERLDWETRRANSSENRAALDAALAGGGLAGWQEALPRFEVGQNIATRNAGKKILNALLPFVPSLIGGGADLTGNCGVEIDGADPFSTSDRLSRQIHYGIREHAMGSVMNGMAAHGGLLPFGGTFFIFSDYMRPAVRLAALSDLHVIYSWTHDSVGVGEDGPTHQPIEHLASLRAMPKLRVIRPADANETVDAWRIAIERSGPTALILSRQNLPVLEGTAGHDGVDRGAYILRGTDADPDVVLIGTGSEVQLCVQAAEELADSGVSARVVSMPSWELFLEQDDEYQLSVLGEEVPRVSVEAGSTFGWSLWAEANVGIDHFGASAPGGELMEKFGMNVANVIEHVRAVLAD</sequence>
<keyword evidence="9" id="KW-0786">Thiamine pyrophosphate</keyword>
<dbReference type="PANTHER" id="PTHR43522:SF2">
    <property type="entry name" value="TRANSKETOLASE 1-RELATED"/>
    <property type="match status" value="1"/>
</dbReference>
<dbReference type="FunFam" id="3.40.50.970:FF:000004">
    <property type="entry name" value="Transketolase"/>
    <property type="match status" value="1"/>
</dbReference>
<keyword evidence="7" id="KW-0479">Metal-binding</keyword>
<comment type="catalytic activity">
    <reaction evidence="10">
        <text>D-sedoheptulose 7-phosphate + D-glyceraldehyde 3-phosphate = aldehydo-D-ribose 5-phosphate + D-xylulose 5-phosphate</text>
        <dbReference type="Rhea" id="RHEA:10508"/>
        <dbReference type="ChEBI" id="CHEBI:57483"/>
        <dbReference type="ChEBI" id="CHEBI:57737"/>
        <dbReference type="ChEBI" id="CHEBI:58273"/>
        <dbReference type="ChEBI" id="CHEBI:59776"/>
        <dbReference type="EC" id="2.2.1.1"/>
    </reaction>
</comment>
<dbReference type="EC" id="2.2.1.1" evidence="5"/>
<dbReference type="GO" id="GO:0005829">
    <property type="term" value="C:cytosol"/>
    <property type="evidence" value="ECO:0007669"/>
    <property type="project" value="TreeGrafter"/>
</dbReference>
<accession>A0A6J5YI89</accession>
<evidence type="ECO:0000256" key="1">
    <source>
        <dbReference type="ARBA" id="ARBA00001946"/>
    </source>
</evidence>
<evidence type="ECO:0000256" key="10">
    <source>
        <dbReference type="ARBA" id="ARBA00049473"/>
    </source>
</evidence>
<dbReference type="InterPro" id="IPR020826">
    <property type="entry name" value="Transketolase_BS"/>
</dbReference>
<keyword evidence="6" id="KW-0808">Transferase</keyword>
<dbReference type="EMBL" id="CAEMXZ010000037">
    <property type="protein sequence ID" value="CAB4323318.1"/>
    <property type="molecule type" value="Genomic_DNA"/>
</dbReference>
<dbReference type="FunFam" id="3.40.50.970:FF:000003">
    <property type="entry name" value="Transketolase"/>
    <property type="match status" value="1"/>
</dbReference>
<dbReference type="SMART" id="SM00861">
    <property type="entry name" value="Transket_pyr"/>
    <property type="match status" value="1"/>
</dbReference>
<dbReference type="Pfam" id="PF02779">
    <property type="entry name" value="Transket_pyr"/>
    <property type="match status" value="1"/>
</dbReference>